<dbReference type="Pfam" id="PF00534">
    <property type="entry name" value="Glycos_transf_1"/>
    <property type="match status" value="1"/>
</dbReference>
<evidence type="ECO:0000256" key="1">
    <source>
        <dbReference type="ARBA" id="ARBA00022679"/>
    </source>
</evidence>
<dbReference type="PANTHER" id="PTHR12526:SF630">
    <property type="entry name" value="GLYCOSYLTRANSFERASE"/>
    <property type="match status" value="1"/>
</dbReference>
<dbReference type="CDD" id="cd03801">
    <property type="entry name" value="GT4_PimA-like"/>
    <property type="match status" value="1"/>
</dbReference>
<reference evidence="3" key="1">
    <citation type="submission" date="2022-05" db="EMBL/GenBank/DDBJ databases">
        <title>Jatrophihabitans sp. SB3-54 whole genome sequence.</title>
        <authorList>
            <person name="Suh M.K."/>
            <person name="Eom M.K."/>
            <person name="Kim J.S."/>
            <person name="Kim H.S."/>
            <person name="Do H.E."/>
            <person name="Shin Y.K."/>
            <person name="Lee J.-S."/>
        </authorList>
    </citation>
    <scope>NUCLEOTIDE SEQUENCE</scope>
    <source>
        <strain evidence="3">SB3-54</strain>
    </source>
</reference>
<evidence type="ECO:0000313" key="3">
    <source>
        <dbReference type="EMBL" id="WAX59247.1"/>
    </source>
</evidence>
<dbReference type="EMBL" id="CP097463">
    <property type="protein sequence ID" value="WAX59247.1"/>
    <property type="molecule type" value="Genomic_DNA"/>
</dbReference>
<organism evidence="3 4">
    <name type="scientific">Jatrophihabitans cynanchi</name>
    <dbReference type="NCBI Taxonomy" id="2944128"/>
    <lineage>
        <taxon>Bacteria</taxon>
        <taxon>Bacillati</taxon>
        <taxon>Actinomycetota</taxon>
        <taxon>Actinomycetes</taxon>
        <taxon>Jatrophihabitantales</taxon>
        <taxon>Jatrophihabitantaceae</taxon>
        <taxon>Jatrophihabitans</taxon>
    </lineage>
</organism>
<dbReference type="Proteomes" id="UP001164693">
    <property type="component" value="Chromosome"/>
</dbReference>
<feature type="domain" description="Glycosyl transferase family 1" evidence="2">
    <location>
        <begin position="176"/>
        <end position="314"/>
    </location>
</feature>
<dbReference type="InterPro" id="IPR001296">
    <property type="entry name" value="Glyco_trans_1"/>
</dbReference>
<dbReference type="PANTHER" id="PTHR12526">
    <property type="entry name" value="GLYCOSYLTRANSFERASE"/>
    <property type="match status" value="1"/>
</dbReference>
<evidence type="ECO:0000313" key="4">
    <source>
        <dbReference type="Proteomes" id="UP001164693"/>
    </source>
</evidence>
<keyword evidence="1" id="KW-0808">Transferase</keyword>
<gene>
    <name evidence="3" type="ORF">M6B22_10900</name>
</gene>
<accession>A0ABY7K364</accession>
<dbReference type="Gene3D" id="3.40.50.2000">
    <property type="entry name" value="Glycogen Phosphorylase B"/>
    <property type="match status" value="2"/>
</dbReference>
<protein>
    <submittedName>
        <fullName evidence="3">Glycosyltransferase</fullName>
    </submittedName>
</protein>
<evidence type="ECO:0000259" key="2">
    <source>
        <dbReference type="Pfam" id="PF00534"/>
    </source>
</evidence>
<dbReference type="SUPFAM" id="SSF53756">
    <property type="entry name" value="UDP-Glycosyltransferase/glycogen phosphorylase"/>
    <property type="match status" value="1"/>
</dbReference>
<name>A0ABY7K364_9ACTN</name>
<keyword evidence="4" id="KW-1185">Reference proteome</keyword>
<dbReference type="RefSeq" id="WP_269445789.1">
    <property type="nucleotide sequence ID" value="NZ_CP097463.1"/>
</dbReference>
<sequence length="358" mass="39882">MRIAVLMTGLTAYQDTCFRALSDLGDELLLVHPDSMAYAPFDKSRFAHSLQRHVWATMPGPEVLQPLVERFAPDVVIMWSWDGKGYRAVMRSQRDRALRVMFTSNFWHGSAKQWAGLLAHHVYVDPLFECAWVPGERAERFARRIGFGGGDIIRGANSADTELFDRGPRDADELAERRRFLFTGRLIWHKAPAELAEAYRRYRATTEQPWGLDVAGGGPLAGAFEGIDGVRLLGFVQPEQLAELMHTSSCLILPSHIEWYGVVVHEAAAAGLPLICSDGVGAVPHLLQDNFNGWTVPAGDVDELAEAMARMSALGAKRLGEMSDGSRALGSRLSPQIWARNLHEELERQVRKRAGNRR</sequence>
<proteinExistence type="predicted"/>